<accession>A0ABS1D6B0</accession>
<keyword evidence="2" id="KW-1185">Reference proteome</keyword>
<dbReference type="EMBL" id="NRSG01000424">
    <property type="protein sequence ID" value="MBK1662005.1"/>
    <property type="molecule type" value="Genomic_DNA"/>
</dbReference>
<evidence type="ECO:0000313" key="2">
    <source>
        <dbReference type="Proteomes" id="UP000697995"/>
    </source>
</evidence>
<protein>
    <recommendedName>
        <fullName evidence="3">DUF2267 domain-containing protein</fullName>
    </recommendedName>
</protein>
<comment type="caution">
    <text evidence="1">The sequence shown here is derived from an EMBL/GenBank/DDBJ whole genome shotgun (WGS) entry which is preliminary data.</text>
</comment>
<dbReference type="RefSeq" id="WP_133223134.1">
    <property type="nucleotide sequence ID" value="NZ_NRSG01000424.1"/>
</dbReference>
<name>A0ABS1D6B0_9PROT</name>
<evidence type="ECO:0008006" key="3">
    <source>
        <dbReference type="Google" id="ProtNLM"/>
    </source>
</evidence>
<proteinExistence type="predicted"/>
<gene>
    <name evidence="1" type="ORF">CKO45_27825</name>
</gene>
<dbReference type="Proteomes" id="UP000697995">
    <property type="component" value="Unassembled WGS sequence"/>
</dbReference>
<reference evidence="1 2" key="1">
    <citation type="journal article" date="2020" name="Microorganisms">
        <title>Osmotic Adaptation and Compatible Solute Biosynthesis of Phototrophic Bacteria as Revealed from Genome Analyses.</title>
        <authorList>
            <person name="Imhoff J.F."/>
            <person name="Rahn T."/>
            <person name="Kunzel S."/>
            <person name="Keller A."/>
            <person name="Neulinger S.C."/>
        </authorList>
    </citation>
    <scope>NUCLEOTIDE SEQUENCE [LARGE SCALE GENOMIC DNA]</scope>
    <source>
        <strain evidence="1 2">DSM 15382</strain>
    </source>
</reference>
<organism evidence="1 2">
    <name type="scientific">Paracraurococcus ruber</name>
    <dbReference type="NCBI Taxonomy" id="77675"/>
    <lineage>
        <taxon>Bacteria</taxon>
        <taxon>Pseudomonadati</taxon>
        <taxon>Pseudomonadota</taxon>
        <taxon>Alphaproteobacteria</taxon>
        <taxon>Acetobacterales</taxon>
        <taxon>Roseomonadaceae</taxon>
        <taxon>Paracraurococcus</taxon>
    </lineage>
</organism>
<sequence length="104" mass="11639">MVMEDEDLGFPDAGGKDRRQVYRAIMAETLRALPLDLLFRLSQEERFRAGFASKLVATAMRELGSARRTPPDWLLPLVTEAIEEAVPQVLDEAWMDAAGSRPAH</sequence>
<evidence type="ECO:0000313" key="1">
    <source>
        <dbReference type="EMBL" id="MBK1662005.1"/>
    </source>
</evidence>